<dbReference type="Pfam" id="PF01048">
    <property type="entry name" value="PNP_UDP_1"/>
    <property type="match status" value="1"/>
</dbReference>
<feature type="compositionally biased region" description="Polar residues" evidence="1">
    <location>
        <begin position="1"/>
        <end position="11"/>
    </location>
</feature>
<accession>A0A2G7FQ95</accession>
<dbReference type="GO" id="GO:0009116">
    <property type="term" value="P:nucleoside metabolic process"/>
    <property type="evidence" value="ECO:0007669"/>
    <property type="project" value="InterPro"/>
</dbReference>
<dbReference type="InterPro" id="IPR000845">
    <property type="entry name" value="Nucleoside_phosphorylase_d"/>
</dbReference>
<evidence type="ECO:0000313" key="3">
    <source>
        <dbReference type="EMBL" id="PIG82807.1"/>
    </source>
</evidence>
<dbReference type="EMBL" id="NEXV01000490">
    <property type="protein sequence ID" value="PIG82807.1"/>
    <property type="molecule type" value="Genomic_DNA"/>
</dbReference>
<feature type="domain" description="Nucleoside phosphorylase" evidence="2">
    <location>
        <begin position="43"/>
        <end position="340"/>
    </location>
</feature>
<evidence type="ECO:0000313" key="4">
    <source>
        <dbReference type="Proteomes" id="UP000231358"/>
    </source>
</evidence>
<dbReference type="InterPro" id="IPR053137">
    <property type="entry name" value="NLR-like"/>
</dbReference>
<organism evidence="3 4">
    <name type="scientific">Aspergillus arachidicola</name>
    <dbReference type="NCBI Taxonomy" id="656916"/>
    <lineage>
        <taxon>Eukaryota</taxon>
        <taxon>Fungi</taxon>
        <taxon>Dikarya</taxon>
        <taxon>Ascomycota</taxon>
        <taxon>Pezizomycotina</taxon>
        <taxon>Eurotiomycetes</taxon>
        <taxon>Eurotiomycetidae</taxon>
        <taxon>Eurotiales</taxon>
        <taxon>Aspergillaceae</taxon>
        <taxon>Aspergillus</taxon>
        <taxon>Aspergillus subgen. Circumdati</taxon>
    </lineage>
</organism>
<dbReference type="SUPFAM" id="SSF53167">
    <property type="entry name" value="Purine and uridine phosphorylases"/>
    <property type="match status" value="1"/>
</dbReference>
<proteinExistence type="predicted"/>
<dbReference type="Gene3D" id="3.40.50.1580">
    <property type="entry name" value="Nucleoside phosphorylase domain"/>
    <property type="match status" value="1"/>
</dbReference>
<evidence type="ECO:0000256" key="1">
    <source>
        <dbReference type="SAM" id="MobiDB-lite"/>
    </source>
</evidence>
<keyword evidence="4" id="KW-1185">Reference proteome</keyword>
<dbReference type="InterPro" id="IPR035994">
    <property type="entry name" value="Nucleoside_phosphorylase_sf"/>
</dbReference>
<dbReference type="GO" id="GO:0003824">
    <property type="term" value="F:catalytic activity"/>
    <property type="evidence" value="ECO:0007669"/>
    <property type="project" value="InterPro"/>
</dbReference>
<protein>
    <submittedName>
        <fullName evidence="3">Pfs</fullName>
    </submittedName>
</protein>
<name>A0A2G7FQ95_9EURO</name>
<evidence type="ECO:0000259" key="2">
    <source>
        <dbReference type="Pfam" id="PF01048"/>
    </source>
</evidence>
<feature type="region of interest" description="Disordered" evidence="1">
    <location>
        <begin position="1"/>
        <end position="26"/>
    </location>
</feature>
<sequence length="389" mass="42770">MGKRFLNTNGVEETRNDTKRKNAIPSSVPGIGSSPYSNEEYTIGWVSALPIEMAAAKGMLDEEHGDPQTPPQEADHNTYLLGAMSGFKVVIACLPKDELGASSAAVVATGMLFTFPNIRIGIMVGIGAGIPHYDDDDETRDIRLGDVVIGSDRGSSGVIVYDFGKRLPDGSFENIYALDRPPRTLRTALAKMEAEHQTRENRICQYINSMLDKYPYMRKKGFAYPGSSYDQLFRETYRHTGGRSCAACDPTQQIHREDRFDTSPEIHYGIVATGSAVVKHAPTRAQIKQRHGAICLEMEAAGLINNFPCIVIRGISDYADSHKNDQWHSYAAAAAAACAKELLEFVQPTALDAERKAKDVLQILNKGKSGRFNIILLFPSLHTNNNESV</sequence>
<dbReference type="Proteomes" id="UP000231358">
    <property type="component" value="Unassembled WGS sequence"/>
</dbReference>
<dbReference type="AlphaFoldDB" id="A0A2G7FQ95"/>
<dbReference type="PANTHER" id="PTHR46082">
    <property type="entry name" value="ATP/GTP-BINDING PROTEIN-RELATED"/>
    <property type="match status" value="1"/>
</dbReference>
<gene>
    <name evidence="3" type="ORF">AARAC_003105</name>
</gene>
<dbReference type="STRING" id="656916.A0A2G7FQ95"/>
<dbReference type="PANTHER" id="PTHR46082:SF11">
    <property type="entry name" value="AAA+ ATPASE DOMAIN-CONTAINING PROTEIN-RELATED"/>
    <property type="match status" value="1"/>
</dbReference>
<comment type="caution">
    <text evidence="3">The sequence shown here is derived from an EMBL/GenBank/DDBJ whole genome shotgun (WGS) entry which is preliminary data.</text>
</comment>
<reference evidence="3 4" key="1">
    <citation type="submission" date="2017-05" db="EMBL/GenBank/DDBJ databases">
        <title>Genome sequence for an aflatoxigenic pathogen of Argentinian peanut, Aspergillus arachidicola.</title>
        <authorList>
            <person name="Moore G."/>
            <person name="Beltz S.B."/>
            <person name="Mack B.M."/>
        </authorList>
    </citation>
    <scope>NUCLEOTIDE SEQUENCE [LARGE SCALE GENOMIC DNA]</scope>
    <source>
        <strain evidence="3 4">CBS 117610</strain>
    </source>
</reference>